<dbReference type="Proteomes" id="UP000006960">
    <property type="component" value="Unassembled WGS sequence"/>
</dbReference>
<organism evidence="1 2">
    <name type="scientific">Bacillus cereus VD048</name>
    <dbReference type="NCBI Taxonomy" id="1053226"/>
    <lineage>
        <taxon>Bacteria</taxon>
        <taxon>Bacillati</taxon>
        <taxon>Bacillota</taxon>
        <taxon>Bacilli</taxon>
        <taxon>Bacillales</taxon>
        <taxon>Bacillaceae</taxon>
        <taxon>Bacillus</taxon>
        <taxon>Bacillus cereus group</taxon>
    </lineage>
</organism>
<dbReference type="RefSeq" id="WP_002165732.1">
    <property type="nucleotide sequence ID" value="NZ_JH792310.1"/>
</dbReference>
<proteinExistence type="predicted"/>
<gene>
    <name evidence="1" type="ORF">IIG_02352</name>
</gene>
<dbReference type="SUPFAM" id="SSF49464">
    <property type="entry name" value="Carboxypeptidase regulatory domain-like"/>
    <property type="match status" value="1"/>
</dbReference>
<name>J8I5J7_BACCE</name>
<dbReference type="AlphaFoldDB" id="J8I5J7"/>
<evidence type="ECO:0008006" key="3">
    <source>
        <dbReference type="Google" id="ProtNLM"/>
    </source>
</evidence>
<dbReference type="InterPro" id="IPR008969">
    <property type="entry name" value="CarboxyPept-like_regulatory"/>
</dbReference>
<dbReference type="HOGENOM" id="CLU_191219_0_0_9"/>
<protein>
    <recommendedName>
        <fullName evidence="3">Carboxypeptidase regulatory-like domain-containing protein</fullName>
    </recommendedName>
</protein>
<evidence type="ECO:0000313" key="2">
    <source>
        <dbReference type="Proteomes" id="UP000006960"/>
    </source>
</evidence>
<dbReference type="PATRIC" id="fig|1053226.3.peg.2385"/>
<accession>J8I5J7</accession>
<evidence type="ECO:0000313" key="1">
    <source>
        <dbReference type="EMBL" id="EJR33680.1"/>
    </source>
</evidence>
<dbReference type="EMBL" id="AHEU01000012">
    <property type="protein sequence ID" value="EJR33680.1"/>
    <property type="molecule type" value="Genomic_DNA"/>
</dbReference>
<comment type="caution">
    <text evidence="1">The sequence shown here is derived from an EMBL/GenBank/DDBJ whole genome shotgun (WGS) entry which is preliminary data.</text>
</comment>
<sequence length="86" mass="9932">MKRKGTNAWQAAIVDHNNNPISDVKIYEDTLENKEATISNKHGDFQFYNGICDEITLKFITLDGENYMKKYASKSIPKITILDYKE</sequence>
<reference evidence="1 2" key="1">
    <citation type="submission" date="2012-04" db="EMBL/GenBank/DDBJ databases">
        <title>The Genome Sequence of Bacillus cereus VD048.</title>
        <authorList>
            <consortium name="The Broad Institute Genome Sequencing Platform"/>
            <consortium name="The Broad Institute Genome Sequencing Center for Infectious Disease"/>
            <person name="Feldgarden M."/>
            <person name="Van der Auwera G.A."/>
            <person name="Mahillon J."/>
            <person name="Duprez V."/>
            <person name="Timmery S."/>
            <person name="Mattelet C."/>
            <person name="Dierick K."/>
            <person name="Sun M."/>
            <person name="Yu Z."/>
            <person name="Zhu L."/>
            <person name="Hu X."/>
            <person name="Shank E.B."/>
            <person name="Swiecicka I."/>
            <person name="Hansen B.M."/>
            <person name="Andrup L."/>
            <person name="Young S.K."/>
            <person name="Zeng Q."/>
            <person name="Gargeya S."/>
            <person name="Fitzgerald M."/>
            <person name="Haas B."/>
            <person name="Abouelleil A."/>
            <person name="Alvarado L."/>
            <person name="Arachchi H.M."/>
            <person name="Berlin A."/>
            <person name="Chapman S.B."/>
            <person name="Goldberg J."/>
            <person name="Griggs A."/>
            <person name="Gujja S."/>
            <person name="Hansen M."/>
            <person name="Howarth C."/>
            <person name="Imamovic A."/>
            <person name="Larimer J."/>
            <person name="McCowen C."/>
            <person name="Montmayeur A."/>
            <person name="Murphy C."/>
            <person name="Neiman D."/>
            <person name="Pearson M."/>
            <person name="Priest M."/>
            <person name="Roberts A."/>
            <person name="Saif S."/>
            <person name="Shea T."/>
            <person name="Sisk P."/>
            <person name="Sykes S."/>
            <person name="Wortman J."/>
            <person name="Nusbaum C."/>
            <person name="Birren B."/>
        </authorList>
    </citation>
    <scope>NUCLEOTIDE SEQUENCE [LARGE SCALE GENOMIC DNA]</scope>
    <source>
        <strain evidence="1 2">VD048</strain>
    </source>
</reference>